<evidence type="ECO:0000256" key="1">
    <source>
        <dbReference type="SAM" id="MobiDB-lite"/>
    </source>
</evidence>
<accession>A0A8H5BAU6</accession>
<keyword evidence="3" id="KW-1185">Reference proteome</keyword>
<dbReference type="OrthoDB" id="3356102at2759"/>
<evidence type="ECO:0000313" key="2">
    <source>
        <dbReference type="EMBL" id="KAF5319817.1"/>
    </source>
</evidence>
<dbReference type="EMBL" id="JAACJK010000173">
    <property type="protein sequence ID" value="KAF5319817.1"/>
    <property type="molecule type" value="Genomic_DNA"/>
</dbReference>
<reference evidence="2 3" key="1">
    <citation type="journal article" date="2020" name="ISME J.">
        <title>Uncovering the hidden diversity of litter-decomposition mechanisms in mushroom-forming fungi.</title>
        <authorList>
            <person name="Floudas D."/>
            <person name="Bentzer J."/>
            <person name="Ahren D."/>
            <person name="Johansson T."/>
            <person name="Persson P."/>
            <person name="Tunlid A."/>
        </authorList>
    </citation>
    <scope>NUCLEOTIDE SEQUENCE [LARGE SCALE GENOMIC DNA]</scope>
    <source>
        <strain evidence="2 3">CBS 175.51</strain>
    </source>
</reference>
<comment type="caution">
    <text evidence="2">The sequence shown here is derived from an EMBL/GenBank/DDBJ whole genome shotgun (WGS) entry which is preliminary data.</text>
</comment>
<proteinExistence type="predicted"/>
<evidence type="ECO:0000313" key="3">
    <source>
        <dbReference type="Proteomes" id="UP000541558"/>
    </source>
</evidence>
<gene>
    <name evidence="2" type="ORF">D9611_012872</name>
</gene>
<name>A0A8H5BAU6_9AGAR</name>
<feature type="compositionally biased region" description="Gly residues" evidence="1">
    <location>
        <begin position="355"/>
        <end position="366"/>
    </location>
</feature>
<feature type="compositionally biased region" description="Low complexity" evidence="1">
    <location>
        <begin position="335"/>
        <end position="354"/>
    </location>
</feature>
<dbReference type="Proteomes" id="UP000541558">
    <property type="component" value="Unassembled WGS sequence"/>
</dbReference>
<dbReference type="AlphaFoldDB" id="A0A8H5BAU6"/>
<sequence length="366" mass="38978">MCFNGGCLSSDRHHAQTREEDWAQVYSPIHHPPGDGEEPPAKMNKLAIRQLHHRQVLGMGSRKGAGDFPGRRLQPRCTLASPLSRRAVRTLMLVDTGGASLDPAPPPLVPLVLTDRRLRQASRTASPATQRKPLALPNLRIARMREKTVRRRPEQTGHPVAVKLGTITAEGETAFGINVGTLTKTEKSMTALVRLNPLIIDFASKDYTVPSDSLSSCLLPAPVLFIPVLQQRVHSYLQPEVQSYGNFPTQHGKTPSFFKDTGVQTQFAYIHDDGSATYVVDVISNTTTTLPAPSLKDPGAQYAASPNALVQLASESGKLSFLSYDQDSGTSGGNKTSSAAGGKAMGGASAAAGKGENGAVGRGLGL</sequence>
<feature type="region of interest" description="Disordered" evidence="1">
    <location>
        <begin position="326"/>
        <end position="366"/>
    </location>
</feature>
<protein>
    <submittedName>
        <fullName evidence="2">Uncharacterized protein</fullName>
    </submittedName>
</protein>
<organism evidence="2 3">
    <name type="scientific">Ephemerocybe angulata</name>
    <dbReference type="NCBI Taxonomy" id="980116"/>
    <lineage>
        <taxon>Eukaryota</taxon>
        <taxon>Fungi</taxon>
        <taxon>Dikarya</taxon>
        <taxon>Basidiomycota</taxon>
        <taxon>Agaricomycotina</taxon>
        <taxon>Agaricomycetes</taxon>
        <taxon>Agaricomycetidae</taxon>
        <taxon>Agaricales</taxon>
        <taxon>Agaricineae</taxon>
        <taxon>Psathyrellaceae</taxon>
        <taxon>Ephemerocybe</taxon>
    </lineage>
</organism>